<evidence type="ECO:0000259" key="1">
    <source>
        <dbReference type="SMART" id="SM00644"/>
    </source>
</evidence>
<evidence type="ECO:0000313" key="2">
    <source>
        <dbReference type="EMBL" id="MFC0340700.1"/>
    </source>
</evidence>
<dbReference type="SUPFAM" id="SSF55846">
    <property type="entry name" value="N-acetylmuramoyl-L-alanine amidase-like"/>
    <property type="match status" value="1"/>
</dbReference>
<comment type="caution">
    <text evidence="2">The sequence shown here is derived from an EMBL/GenBank/DDBJ whole genome shotgun (WGS) entry which is preliminary data.</text>
</comment>
<dbReference type="SMART" id="SM00644">
    <property type="entry name" value="Ami_2"/>
    <property type="match status" value="1"/>
</dbReference>
<proteinExistence type="predicted"/>
<reference evidence="2 3" key="1">
    <citation type="submission" date="2024-09" db="EMBL/GenBank/DDBJ databases">
        <authorList>
            <person name="Sun Q."/>
            <person name="Mori K."/>
        </authorList>
    </citation>
    <scope>NUCLEOTIDE SEQUENCE [LARGE SCALE GENOMIC DNA]</scope>
    <source>
        <strain evidence="2 3">KCTC 22789</strain>
    </source>
</reference>
<dbReference type="RefSeq" id="WP_377698358.1">
    <property type="nucleotide sequence ID" value="NZ_JBHLWE010000021.1"/>
</dbReference>
<dbReference type="InterPro" id="IPR036505">
    <property type="entry name" value="Amidase/PGRP_sf"/>
</dbReference>
<dbReference type="Gene3D" id="3.40.80.10">
    <property type="entry name" value="Peptidoglycan recognition protein-like"/>
    <property type="match status" value="1"/>
</dbReference>
<protein>
    <submittedName>
        <fullName evidence="2">N-acetylmuramoyl-L-alanine amidase</fullName>
    </submittedName>
</protein>
<dbReference type="CDD" id="cd06583">
    <property type="entry name" value="PGRP"/>
    <property type="match status" value="1"/>
</dbReference>
<feature type="domain" description="N-acetylmuramoyl-L-alanine amidase" evidence="1">
    <location>
        <begin position="1"/>
        <end position="135"/>
    </location>
</feature>
<dbReference type="Proteomes" id="UP001589799">
    <property type="component" value="Unassembled WGS sequence"/>
</dbReference>
<organism evidence="2 3">
    <name type="scientific">Paracoccus niistensis</name>
    <dbReference type="NCBI Taxonomy" id="632935"/>
    <lineage>
        <taxon>Bacteria</taxon>
        <taxon>Pseudomonadati</taxon>
        <taxon>Pseudomonadota</taxon>
        <taxon>Alphaproteobacteria</taxon>
        <taxon>Rhodobacterales</taxon>
        <taxon>Paracoccaceae</taxon>
        <taxon>Paracoccus</taxon>
    </lineage>
</organism>
<name>A0ABV6I397_9RHOB</name>
<dbReference type="InterPro" id="IPR002502">
    <property type="entry name" value="Amidase_domain"/>
</dbReference>
<evidence type="ECO:0000313" key="3">
    <source>
        <dbReference type="Proteomes" id="UP001589799"/>
    </source>
</evidence>
<keyword evidence="3" id="KW-1185">Reference proteome</keyword>
<accession>A0ABV6I397</accession>
<dbReference type="EMBL" id="JBHLWE010000021">
    <property type="protein sequence ID" value="MFC0340700.1"/>
    <property type="molecule type" value="Genomic_DNA"/>
</dbReference>
<gene>
    <name evidence="2" type="ORF">ACFFII_07955</name>
</gene>
<dbReference type="Pfam" id="PF01510">
    <property type="entry name" value="Amidase_2"/>
    <property type="match status" value="1"/>
</dbReference>
<sequence length="200" mass="21196">MQRIIIHWSAGGHAVSALDRQHYHYIVDNDGDVHAGIHPPEANRGPLASGRYAAHTLNCNTGSIGVAFAAMAGAVERPFSAGRYPITPAQVDAMAALCAELCRQYDIPVSRKTVLTHAEVQPTLGITQRGKWDVTWLPGMSGPGAPVTVGDMLRARVLAELTPVPRVPVAPDDETTLEDLAADVAALKARVAALEAPKEA</sequence>